<feature type="transmembrane region" description="Helical" evidence="6">
    <location>
        <begin position="339"/>
        <end position="362"/>
    </location>
</feature>
<dbReference type="GO" id="GO:0022857">
    <property type="term" value="F:transmembrane transporter activity"/>
    <property type="evidence" value="ECO:0007669"/>
    <property type="project" value="InterPro"/>
</dbReference>
<dbReference type="GO" id="GO:0005886">
    <property type="term" value="C:plasma membrane"/>
    <property type="evidence" value="ECO:0007669"/>
    <property type="project" value="UniProtKB-SubCell"/>
</dbReference>
<name>C8WZ60_DESRD</name>
<dbReference type="InterPro" id="IPR020846">
    <property type="entry name" value="MFS_dom"/>
</dbReference>
<dbReference type="RefSeq" id="WP_015750495.1">
    <property type="nucleotide sequence ID" value="NC_013223.1"/>
</dbReference>
<dbReference type="eggNOG" id="COG0738">
    <property type="taxonomic scope" value="Bacteria"/>
</dbReference>
<dbReference type="InterPro" id="IPR011701">
    <property type="entry name" value="MFS"/>
</dbReference>
<dbReference type="SUPFAM" id="SSF103473">
    <property type="entry name" value="MFS general substrate transporter"/>
    <property type="match status" value="1"/>
</dbReference>
<sequence length="409" mass="43283">MSISPSPAQPQFTRLVGPLVLISTIFFLNFISRVALGPVLLPLQEDLGISLSRTGLIFLTLQAGYSVALLNAGWVSSRLTHRRTILLSIWAIGAGWICVGLSPSFPVMLACLFATGLGGGLYLPSGVASITDITPSCHWGKGFAIHEMAPSLSFILAPLLVEALLFLGSWRLVYIVLGLSCFVVGAIYRKHSTAGRFSGQPPRLKALRAILTRPAFWAMTLFFVLVVGGEIGVYNLAPAYLVKSHGIPREWANFILSASRLLSLGTAFGAGWCIDKLGLKRSLTVILSAGGLATIGFAWGSSLWVAAMLVLQPIFLVAYFPAGFSALTSISEDKQNDLTVSLTVTSASLLGAGGIPALLAYLGEHVSFSLGFTGLGVCLAASALLVPFLDFRNAAAVQEGQECRHTEGG</sequence>
<protein>
    <submittedName>
        <fullName evidence="8">Major facilitator superfamily MFS_1</fullName>
    </submittedName>
</protein>
<dbReference type="PANTHER" id="PTHR43124">
    <property type="entry name" value="PURINE EFFLUX PUMP PBUE"/>
    <property type="match status" value="1"/>
</dbReference>
<reference evidence="9" key="1">
    <citation type="submission" date="2009-09" db="EMBL/GenBank/DDBJ databases">
        <title>The complete chromosome of Desulfohalobium retbaense DSM 5692.</title>
        <authorList>
            <consortium name="US DOE Joint Genome Institute (JGI-PGF)"/>
            <person name="Lucas S."/>
            <person name="Copeland A."/>
            <person name="Lapidus A."/>
            <person name="Glavina del Rio T."/>
            <person name="Dalin E."/>
            <person name="Tice H."/>
            <person name="Bruce D."/>
            <person name="Goodwin L."/>
            <person name="Pitluck S."/>
            <person name="Kyrpides N."/>
            <person name="Mavromatis K."/>
            <person name="Ivanova N."/>
            <person name="Mikhailova N."/>
            <person name="Munk A.C."/>
            <person name="Brettin T."/>
            <person name="Detter J.C."/>
            <person name="Han C."/>
            <person name="Tapia R."/>
            <person name="Larimer F."/>
            <person name="Land M."/>
            <person name="Hauser L."/>
            <person name="Markowitz V."/>
            <person name="Cheng J.-F."/>
            <person name="Hugenholtz P."/>
            <person name="Woyke T."/>
            <person name="Wu D."/>
            <person name="Spring S."/>
            <person name="Klenk H.-P."/>
            <person name="Eisen J.A."/>
        </authorList>
    </citation>
    <scope>NUCLEOTIDE SEQUENCE [LARGE SCALE GENOMIC DNA]</scope>
    <source>
        <strain evidence="9">DSM 5692</strain>
    </source>
</reference>
<keyword evidence="3 6" id="KW-0812">Transmembrane</keyword>
<feature type="transmembrane region" description="Helical" evidence="6">
    <location>
        <begin position="281"/>
        <end position="299"/>
    </location>
</feature>
<keyword evidence="9" id="KW-1185">Reference proteome</keyword>
<dbReference type="InterPro" id="IPR036259">
    <property type="entry name" value="MFS_trans_sf"/>
</dbReference>
<proteinExistence type="predicted"/>
<evidence type="ECO:0000256" key="3">
    <source>
        <dbReference type="ARBA" id="ARBA00022692"/>
    </source>
</evidence>
<feature type="transmembrane region" description="Helical" evidence="6">
    <location>
        <begin position="305"/>
        <end position="327"/>
    </location>
</feature>
<organism evidence="8 9">
    <name type="scientific">Desulfohalobium retbaense (strain ATCC 49708 / DSM 5692 / JCM 16813 / HR100)</name>
    <dbReference type="NCBI Taxonomy" id="485915"/>
    <lineage>
        <taxon>Bacteria</taxon>
        <taxon>Pseudomonadati</taxon>
        <taxon>Thermodesulfobacteriota</taxon>
        <taxon>Desulfovibrionia</taxon>
        <taxon>Desulfovibrionales</taxon>
        <taxon>Desulfohalobiaceae</taxon>
        <taxon>Desulfohalobium</taxon>
    </lineage>
</organism>
<evidence type="ECO:0000256" key="5">
    <source>
        <dbReference type="ARBA" id="ARBA00023136"/>
    </source>
</evidence>
<accession>C8WZ60</accession>
<comment type="subcellular location">
    <subcellularLocation>
        <location evidence="1">Cell membrane</location>
        <topology evidence="1">Multi-pass membrane protein</topology>
    </subcellularLocation>
</comment>
<dbReference type="EMBL" id="CP001734">
    <property type="protein sequence ID" value="ACV67335.1"/>
    <property type="molecule type" value="Genomic_DNA"/>
</dbReference>
<feature type="transmembrane region" description="Helical" evidence="6">
    <location>
        <begin position="84"/>
        <end position="101"/>
    </location>
</feature>
<keyword evidence="2" id="KW-1003">Cell membrane</keyword>
<evidence type="ECO:0000256" key="1">
    <source>
        <dbReference type="ARBA" id="ARBA00004651"/>
    </source>
</evidence>
<dbReference type="PROSITE" id="PS50850">
    <property type="entry name" value="MFS"/>
    <property type="match status" value="1"/>
</dbReference>
<dbReference type="KEGG" id="drt:Dret_0033"/>
<feature type="transmembrane region" description="Helical" evidence="6">
    <location>
        <begin position="368"/>
        <end position="389"/>
    </location>
</feature>
<dbReference type="InterPro" id="IPR050189">
    <property type="entry name" value="MFS_Efflux_Transporters"/>
</dbReference>
<reference evidence="8 9" key="2">
    <citation type="journal article" date="2010" name="Stand. Genomic Sci.">
        <title>Complete genome sequence of Desulfohalobium retbaense type strain (HR(100)).</title>
        <authorList>
            <person name="Spring S."/>
            <person name="Nolan M."/>
            <person name="Lapidus A."/>
            <person name="Glavina Del Rio T."/>
            <person name="Copeland A."/>
            <person name="Tice H."/>
            <person name="Cheng J.F."/>
            <person name="Lucas S."/>
            <person name="Land M."/>
            <person name="Chen F."/>
            <person name="Bruce D."/>
            <person name="Goodwin L."/>
            <person name="Pitluck S."/>
            <person name="Ivanova N."/>
            <person name="Mavromatis K."/>
            <person name="Mikhailova N."/>
            <person name="Pati A."/>
            <person name="Chen A."/>
            <person name="Palaniappan K."/>
            <person name="Hauser L."/>
            <person name="Chang Y.J."/>
            <person name="Jeffries C.D."/>
            <person name="Munk C."/>
            <person name="Kiss H."/>
            <person name="Chain P."/>
            <person name="Han C."/>
            <person name="Brettin T."/>
            <person name="Detter J.C."/>
            <person name="Schuler E."/>
            <person name="Goker M."/>
            <person name="Rohde M."/>
            <person name="Bristow J."/>
            <person name="Eisen J.A."/>
            <person name="Markowitz V."/>
            <person name="Hugenholtz P."/>
            <person name="Kyrpides N.C."/>
            <person name="Klenk H.P."/>
        </authorList>
    </citation>
    <scope>NUCLEOTIDE SEQUENCE [LARGE SCALE GENOMIC DNA]</scope>
    <source>
        <strain evidence="8 9">DSM 5692</strain>
    </source>
</reference>
<dbReference type="Gene3D" id="1.20.1250.20">
    <property type="entry name" value="MFS general substrate transporter like domains"/>
    <property type="match status" value="2"/>
</dbReference>
<gene>
    <name evidence="8" type="ordered locus">Dret_0033</name>
</gene>
<evidence type="ECO:0000256" key="6">
    <source>
        <dbReference type="SAM" id="Phobius"/>
    </source>
</evidence>
<feature type="transmembrane region" description="Helical" evidence="6">
    <location>
        <begin position="12"/>
        <end position="31"/>
    </location>
</feature>
<evidence type="ECO:0000259" key="7">
    <source>
        <dbReference type="PROSITE" id="PS50850"/>
    </source>
</evidence>
<feature type="transmembrane region" description="Helical" evidence="6">
    <location>
        <begin position="254"/>
        <end position="274"/>
    </location>
</feature>
<dbReference type="AlphaFoldDB" id="C8WZ60"/>
<feature type="transmembrane region" description="Helical" evidence="6">
    <location>
        <begin position="210"/>
        <end position="234"/>
    </location>
</feature>
<evidence type="ECO:0000256" key="2">
    <source>
        <dbReference type="ARBA" id="ARBA00022475"/>
    </source>
</evidence>
<evidence type="ECO:0000256" key="4">
    <source>
        <dbReference type="ARBA" id="ARBA00022989"/>
    </source>
</evidence>
<keyword evidence="5 6" id="KW-0472">Membrane</keyword>
<dbReference type="HOGENOM" id="CLU_692091_0_0_7"/>
<dbReference type="Pfam" id="PF07690">
    <property type="entry name" value="MFS_1"/>
    <property type="match status" value="1"/>
</dbReference>
<evidence type="ECO:0000313" key="9">
    <source>
        <dbReference type="Proteomes" id="UP000001052"/>
    </source>
</evidence>
<feature type="transmembrane region" description="Helical" evidence="6">
    <location>
        <begin position="51"/>
        <end position="72"/>
    </location>
</feature>
<keyword evidence="4 6" id="KW-1133">Transmembrane helix</keyword>
<feature type="domain" description="Major facilitator superfamily (MFS) profile" evidence="7">
    <location>
        <begin position="18"/>
        <end position="394"/>
    </location>
</feature>
<feature type="transmembrane region" description="Helical" evidence="6">
    <location>
        <begin position="172"/>
        <end position="189"/>
    </location>
</feature>
<dbReference type="Proteomes" id="UP000001052">
    <property type="component" value="Chromosome"/>
</dbReference>
<evidence type="ECO:0000313" key="8">
    <source>
        <dbReference type="EMBL" id="ACV67335.1"/>
    </source>
</evidence>
<dbReference type="STRING" id="485915.Dret_0033"/>
<dbReference type="PANTHER" id="PTHR43124:SF3">
    <property type="entry name" value="CHLORAMPHENICOL EFFLUX PUMP RV0191"/>
    <property type="match status" value="1"/>
</dbReference>